<evidence type="ECO:0000313" key="1">
    <source>
        <dbReference type="EMBL" id="JAE05935.1"/>
    </source>
</evidence>
<proteinExistence type="predicted"/>
<reference evidence="1" key="2">
    <citation type="journal article" date="2015" name="Data Brief">
        <title>Shoot transcriptome of the giant reed, Arundo donax.</title>
        <authorList>
            <person name="Barrero R.A."/>
            <person name="Guerrero F.D."/>
            <person name="Moolhuijzen P."/>
            <person name="Goolsby J.A."/>
            <person name="Tidwell J."/>
            <person name="Bellgard S.E."/>
            <person name="Bellgard M.I."/>
        </authorList>
    </citation>
    <scope>NUCLEOTIDE SEQUENCE</scope>
    <source>
        <tissue evidence="1">Shoot tissue taken approximately 20 cm above the soil surface</tissue>
    </source>
</reference>
<sequence length="34" mass="3927">MPDLFLVSITNQETTLNLQSKNRPMRKTYNTITG</sequence>
<reference evidence="1" key="1">
    <citation type="submission" date="2014-09" db="EMBL/GenBank/DDBJ databases">
        <authorList>
            <person name="Magalhaes I.L.F."/>
            <person name="Oliveira U."/>
            <person name="Santos F.R."/>
            <person name="Vidigal T.H.D.A."/>
            <person name="Brescovit A.D."/>
            <person name="Santos A.J."/>
        </authorList>
    </citation>
    <scope>NUCLEOTIDE SEQUENCE</scope>
    <source>
        <tissue evidence="1">Shoot tissue taken approximately 20 cm above the soil surface</tissue>
    </source>
</reference>
<name>A0A0A9EYR7_ARUDO</name>
<dbReference type="EMBL" id="GBRH01191961">
    <property type="protein sequence ID" value="JAE05935.1"/>
    <property type="molecule type" value="Transcribed_RNA"/>
</dbReference>
<dbReference type="AlphaFoldDB" id="A0A0A9EYR7"/>
<protein>
    <submittedName>
        <fullName evidence="1">Uncharacterized protein</fullName>
    </submittedName>
</protein>
<organism evidence="1">
    <name type="scientific">Arundo donax</name>
    <name type="common">Giant reed</name>
    <name type="synonym">Donax arundinaceus</name>
    <dbReference type="NCBI Taxonomy" id="35708"/>
    <lineage>
        <taxon>Eukaryota</taxon>
        <taxon>Viridiplantae</taxon>
        <taxon>Streptophyta</taxon>
        <taxon>Embryophyta</taxon>
        <taxon>Tracheophyta</taxon>
        <taxon>Spermatophyta</taxon>
        <taxon>Magnoliopsida</taxon>
        <taxon>Liliopsida</taxon>
        <taxon>Poales</taxon>
        <taxon>Poaceae</taxon>
        <taxon>PACMAD clade</taxon>
        <taxon>Arundinoideae</taxon>
        <taxon>Arundineae</taxon>
        <taxon>Arundo</taxon>
    </lineage>
</organism>
<accession>A0A0A9EYR7</accession>